<gene>
    <name evidence="1" type="primary">adc</name>
    <name evidence="1" type="ordered locus">BN6_44810</name>
</gene>
<dbReference type="Proteomes" id="UP000006281">
    <property type="component" value="Chromosome"/>
</dbReference>
<dbReference type="EC" id="4.1.1.4" evidence="1"/>
<evidence type="ECO:0000313" key="1">
    <source>
        <dbReference type="EMBL" id="CCH31761.1"/>
    </source>
</evidence>
<dbReference type="SUPFAM" id="SSF160104">
    <property type="entry name" value="Acetoacetate decarboxylase-like"/>
    <property type="match status" value="1"/>
</dbReference>
<keyword evidence="1" id="KW-0456">Lyase</keyword>
<protein>
    <submittedName>
        <fullName evidence="1">Putative acetoacetate decarboxylase</fullName>
        <ecNumber evidence="1">4.1.1.4</ecNumber>
    </submittedName>
</protein>
<dbReference type="KEGG" id="sesp:BN6_44810"/>
<organism evidence="1 2">
    <name type="scientific">Saccharothrix espanaensis (strain ATCC 51144 / DSM 44229 / JCM 9112 / NBRC 15066 / NRRL 15764)</name>
    <dbReference type="NCBI Taxonomy" id="1179773"/>
    <lineage>
        <taxon>Bacteria</taxon>
        <taxon>Bacillati</taxon>
        <taxon>Actinomycetota</taxon>
        <taxon>Actinomycetes</taxon>
        <taxon>Pseudonocardiales</taxon>
        <taxon>Pseudonocardiaceae</taxon>
        <taxon>Saccharothrix</taxon>
    </lineage>
</organism>
<evidence type="ECO:0000313" key="2">
    <source>
        <dbReference type="Proteomes" id="UP000006281"/>
    </source>
</evidence>
<dbReference type="PATRIC" id="fig|1179773.3.peg.4489"/>
<proteinExistence type="predicted"/>
<keyword evidence="2" id="KW-1185">Reference proteome</keyword>
<accession>K0K0A6</accession>
<name>K0K0A6_SACES</name>
<dbReference type="AlphaFoldDB" id="K0K0A6"/>
<reference evidence="1 2" key="1">
    <citation type="journal article" date="2012" name="BMC Genomics">
        <title>Complete genome sequence of Saccharothrix espanaensis DSM 44229T and comparison to the other completely sequenced Pseudonocardiaceae.</title>
        <authorList>
            <person name="Strobel T."/>
            <person name="Al-Dilaimi A."/>
            <person name="Blom J."/>
            <person name="Gessner A."/>
            <person name="Kalinowski J."/>
            <person name="Luzhetska M."/>
            <person name="Puhler A."/>
            <person name="Szczepanowski R."/>
            <person name="Bechthold A."/>
            <person name="Ruckert C."/>
        </authorList>
    </citation>
    <scope>NUCLEOTIDE SEQUENCE [LARGE SCALE GENOMIC DNA]</scope>
    <source>
        <strain evidence="2">ATCC 51144 / DSM 44229 / JCM 9112 / NBRC 15066 / NRRL 15764</strain>
    </source>
</reference>
<dbReference type="Pfam" id="PF06314">
    <property type="entry name" value="ADC"/>
    <property type="match status" value="1"/>
</dbReference>
<dbReference type="GO" id="GO:0047602">
    <property type="term" value="F:acetoacetate decarboxylase activity"/>
    <property type="evidence" value="ECO:0007669"/>
    <property type="project" value="UniProtKB-EC"/>
</dbReference>
<sequence length="303" mass="33007">MTAAGRVRWSVGTAKLIGITPSGAPRAGSVFRRPHPGAAPARTSTVCIRYRLYSSEADMHTDKLLRHPVTPLTAPPYPLRATRFVDREYLNVVYRTDPDALRAVVPEPLEVVEPLVRFEVMRMGDVDGYGPYTEAGQVVAVRFDGEDGEYLHAMHLDNVGAILAGRELSAYPKTGGRPRLFAEDGALVGTLDYGSQRVATATMAYKHQPLDHDQARAQIAVPTFAVKSTPDYSGGLRVCDLVRTEITDITVKQAWQGPARLQLLAHVMAPLADLPVLEVVSASHVLTDLTLAPVVPVHDFLRA</sequence>
<dbReference type="EMBL" id="HE804045">
    <property type="protein sequence ID" value="CCH31761.1"/>
    <property type="molecule type" value="Genomic_DNA"/>
</dbReference>
<dbReference type="HOGENOM" id="CLU_077089_0_0_11"/>
<dbReference type="STRING" id="1179773.BN6_44810"/>
<dbReference type="InterPro" id="IPR023375">
    <property type="entry name" value="ADC_dom_sf"/>
</dbReference>
<dbReference type="eggNOG" id="COG4689">
    <property type="taxonomic scope" value="Bacteria"/>
</dbReference>
<dbReference type="NCBIfam" id="NF002614">
    <property type="entry name" value="PRK02265.1"/>
    <property type="match status" value="1"/>
</dbReference>
<dbReference type="Gene3D" id="2.40.400.10">
    <property type="entry name" value="Acetoacetate decarboxylase-like"/>
    <property type="match status" value="1"/>
</dbReference>
<dbReference type="InterPro" id="IPR010451">
    <property type="entry name" value="Acetoacetate_decarboxylase"/>
</dbReference>